<dbReference type="PANTHER" id="PTHR43475:SF3">
    <property type="entry name" value="TRANSLATION INITIATION FACTOR EIF-2B SUBUNIT FAMILY PROTEIN (AFU_ORTHOLOGUE AFUA_2G14290)"/>
    <property type="match status" value="1"/>
</dbReference>
<dbReference type="SUPFAM" id="SSF100950">
    <property type="entry name" value="NagB/RpiA/CoA transferase-like"/>
    <property type="match status" value="1"/>
</dbReference>
<sequence>MEMHDMSTKHEISTLVNYSTQLTSPHNQPHIPPTTMSPSPLATHLSVAIQALRADYVSGARQLADKSLLHLKALVPLAANDASTEEELWASIVQCAKSLSEARPSMNAAIKSTLLYTLSNASQSRSESQSQSTLSLSSLTISSIDRTILERGTSTFQTSQNFTTWLRKTYPVPKISILTLSNSSSISSALLQVLTTTEIWLKLIVLESRPRCEGADFVATLLGRVSGECRAEAQGRLEILVAPDCAVGSVMRDVDILLLGADRIDSRGDVSNKIGSLAAAVCAKSSFVTGEKETKVVVLAEVDKICSWRRGSGEGEEGEKEIHATEEVMGAWGEKTRRETEGFGVGVFGEWFEWVPGDLVDLYITDRGVWGNGEVEGYGKEVGRLESMVFGGAELV</sequence>
<comment type="caution">
    <text evidence="3">The sequence shown here is derived from an EMBL/GenBank/DDBJ whole genome shotgun (WGS) entry which is preliminary data.</text>
</comment>
<dbReference type="InterPro" id="IPR042529">
    <property type="entry name" value="IF_2B-like_C"/>
</dbReference>
<proteinExistence type="inferred from homology"/>
<evidence type="ECO:0000313" key="4">
    <source>
        <dbReference type="Proteomes" id="UP000700596"/>
    </source>
</evidence>
<dbReference type="AlphaFoldDB" id="A0A9P9EBL5"/>
<keyword evidence="4" id="KW-1185">Reference proteome</keyword>
<dbReference type="GO" id="GO:0046523">
    <property type="term" value="F:S-methyl-5-thioribose-1-phosphate isomerase activity"/>
    <property type="evidence" value="ECO:0007669"/>
    <property type="project" value="TreeGrafter"/>
</dbReference>
<dbReference type="OrthoDB" id="206213at2759"/>
<organism evidence="3 4">
    <name type="scientific">Dendryphion nanum</name>
    <dbReference type="NCBI Taxonomy" id="256645"/>
    <lineage>
        <taxon>Eukaryota</taxon>
        <taxon>Fungi</taxon>
        <taxon>Dikarya</taxon>
        <taxon>Ascomycota</taxon>
        <taxon>Pezizomycotina</taxon>
        <taxon>Dothideomycetes</taxon>
        <taxon>Pleosporomycetidae</taxon>
        <taxon>Pleosporales</taxon>
        <taxon>Torulaceae</taxon>
        <taxon>Dendryphion</taxon>
    </lineage>
</organism>
<dbReference type="PANTHER" id="PTHR43475">
    <property type="entry name" value="METHYLTHIORIBOSE-1-PHOSPHATE ISOMERASE"/>
    <property type="match status" value="1"/>
</dbReference>
<reference evidence="3" key="1">
    <citation type="journal article" date="2021" name="Nat. Commun.">
        <title>Genetic determinants of endophytism in the Arabidopsis root mycobiome.</title>
        <authorList>
            <person name="Mesny F."/>
            <person name="Miyauchi S."/>
            <person name="Thiergart T."/>
            <person name="Pickel B."/>
            <person name="Atanasova L."/>
            <person name="Karlsson M."/>
            <person name="Huettel B."/>
            <person name="Barry K.W."/>
            <person name="Haridas S."/>
            <person name="Chen C."/>
            <person name="Bauer D."/>
            <person name="Andreopoulos W."/>
            <person name="Pangilinan J."/>
            <person name="LaButti K."/>
            <person name="Riley R."/>
            <person name="Lipzen A."/>
            <person name="Clum A."/>
            <person name="Drula E."/>
            <person name="Henrissat B."/>
            <person name="Kohler A."/>
            <person name="Grigoriev I.V."/>
            <person name="Martin F.M."/>
            <person name="Hacquard S."/>
        </authorList>
    </citation>
    <scope>NUCLEOTIDE SEQUENCE</scope>
    <source>
        <strain evidence="3">MPI-CAGE-CH-0243</strain>
    </source>
</reference>
<accession>A0A9P9EBL5</accession>
<protein>
    <recommendedName>
        <fullName evidence="5">Nagb/rpia/CoA transferase-like protein</fullName>
    </recommendedName>
</protein>
<dbReference type="InterPro" id="IPR037171">
    <property type="entry name" value="NagB/RpiA_transferase-like"/>
</dbReference>
<dbReference type="Proteomes" id="UP000700596">
    <property type="component" value="Unassembled WGS sequence"/>
</dbReference>
<dbReference type="EMBL" id="JAGMWT010000002">
    <property type="protein sequence ID" value="KAH7135375.1"/>
    <property type="molecule type" value="Genomic_DNA"/>
</dbReference>
<feature type="non-terminal residue" evidence="3">
    <location>
        <position position="1"/>
    </location>
</feature>
<evidence type="ECO:0008006" key="5">
    <source>
        <dbReference type="Google" id="ProtNLM"/>
    </source>
</evidence>
<dbReference type="GO" id="GO:0019509">
    <property type="term" value="P:L-methionine salvage from methylthioadenosine"/>
    <property type="evidence" value="ECO:0007669"/>
    <property type="project" value="TreeGrafter"/>
</dbReference>
<dbReference type="Gene3D" id="3.40.50.10470">
    <property type="entry name" value="Translation initiation factor eif-2b, domain 2"/>
    <property type="match status" value="1"/>
</dbReference>
<evidence type="ECO:0000256" key="2">
    <source>
        <dbReference type="RuleBase" id="RU003814"/>
    </source>
</evidence>
<name>A0A9P9EBL5_9PLEO</name>
<gene>
    <name evidence="3" type="ORF">B0J11DRAFT_564730</name>
</gene>
<comment type="similarity">
    <text evidence="1 2">Belongs to the eIF-2B alpha/beta/delta subunits family.</text>
</comment>
<evidence type="ECO:0000313" key="3">
    <source>
        <dbReference type="EMBL" id="KAH7135375.1"/>
    </source>
</evidence>
<dbReference type="InterPro" id="IPR000649">
    <property type="entry name" value="IF-2B-related"/>
</dbReference>
<dbReference type="Pfam" id="PF01008">
    <property type="entry name" value="IF-2B"/>
    <property type="match status" value="1"/>
</dbReference>
<evidence type="ECO:0000256" key="1">
    <source>
        <dbReference type="ARBA" id="ARBA00007251"/>
    </source>
</evidence>